<dbReference type="EMBL" id="HBHW01028519">
    <property type="protein sequence ID" value="CAE0054060.1"/>
    <property type="molecule type" value="Transcribed_RNA"/>
</dbReference>
<gene>
    <name evidence="11" type="ORF">RMAR00112_LOCUS22089</name>
    <name evidence="12" type="ORF">RMAR00112_LOCUS22093</name>
    <name evidence="13" type="ORF">RMAR00112_LOCUS22094</name>
    <name evidence="14" type="ORF">RMAR00112_LOCUS22098</name>
</gene>
<feature type="transmembrane region" description="Helical" evidence="9">
    <location>
        <begin position="653"/>
        <end position="676"/>
    </location>
</feature>
<evidence type="ECO:0000256" key="3">
    <source>
        <dbReference type="ARBA" id="ARBA00022692"/>
    </source>
</evidence>
<dbReference type="AlphaFoldDB" id="A0A7S2ZXM5"/>
<evidence type="ECO:0000256" key="7">
    <source>
        <dbReference type="ARBA" id="ARBA00061614"/>
    </source>
</evidence>
<keyword evidence="6 9" id="KW-0472">Membrane</keyword>
<feature type="transmembrane region" description="Helical" evidence="9">
    <location>
        <begin position="688"/>
        <end position="706"/>
    </location>
</feature>
<evidence type="ECO:0000256" key="1">
    <source>
        <dbReference type="ARBA" id="ARBA00004141"/>
    </source>
</evidence>
<evidence type="ECO:0000256" key="9">
    <source>
        <dbReference type="SAM" id="Phobius"/>
    </source>
</evidence>
<evidence type="ECO:0000256" key="8">
    <source>
        <dbReference type="SAM" id="MobiDB-lite"/>
    </source>
</evidence>
<dbReference type="SUPFAM" id="SSF116726">
    <property type="entry name" value="TrkA C-terminal domain-like"/>
    <property type="match status" value="2"/>
</dbReference>
<dbReference type="Pfam" id="PF03600">
    <property type="entry name" value="CitMHS"/>
    <property type="match status" value="1"/>
</dbReference>
<comment type="subcellular location">
    <subcellularLocation>
        <location evidence="1">Membrane</location>
        <topology evidence="1">Multi-pass membrane protein</topology>
    </subcellularLocation>
</comment>
<feature type="transmembrane region" description="Helical" evidence="9">
    <location>
        <begin position="175"/>
        <end position="192"/>
    </location>
</feature>
<dbReference type="EMBL" id="HBHW01028524">
    <property type="protein sequence ID" value="CAE0054065.1"/>
    <property type="molecule type" value="Transcribed_RNA"/>
</dbReference>
<keyword evidence="3 9" id="KW-0812">Transmembrane</keyword>
<keyword evidence="5 9" id="KW-1133">Transmembrane helix</keyword>
<dbReference type="InterPro" id="IPR051679">
    <property type="entry name" value="DASS-Related_Transporters"/>
</dbReference>
<feature type="transmembrane region" description="Helical" evidence="9">
    <location>
        <begin position="626"/>
        <end position="646"/>
    </location>
</feature>
<evidence type="ECO:0000313" key="11">
    <source>
        <dbReference type="EMBL" id="CAE0054060.1"/>
    </source>
</evidence>
<evidence type="ECO:0000256" key="5">
    <source>
        <dbReference type="ARBA" id="ARBA00022989"/>
    </source>
</evidence>
<feature type="transmembrane region" description="Helical" evidence="9">
    <location>
        <begin position="352"/>
        <end position="372"/>
    </location>
</feature>
<organism evidence="13">
    <name type="scientific">Rhodosorus marinus</name>
    <dbReference type="NCBI Taxonomy" id="101924"/>
    <lineage>
        <taxon>Eukaryota</taxon>
        <taxon>Rhodophyta</taxon>
        <taxon>Stylonematophyceae</taxon>
        <taxon>Stylonematales</taxon>
        <taxon>Stylonemataceae</taxon>
        <taxon>Rhodosorus</taxon>
    </lineage>
</organism>
<keyword evidence="2" id="KW-0813">Transport</keyword>
<dbReference type="FunFam" id="3.30.70.1450:FF:000009">
    <property type="entry name" value="SLC13 family permease"/>
    <property type="match status" value="1"/>
</dbReference>
<dbReference type="GO" id="GO:0005886">
    <property type="term" value="C:plasma membrane"/>
    <property type="evidence" value="ECO:0007669"/>
    <property type="project" value="TreeGrafter"/>
</dbReference>
<dbReference type="PANTHER" id="PTHR43652">
    <property type="entry name" value="BASIC AMINO ACID ANTIPORTER YFCC-RELATED"/>
    <property type="match status" value="1"/>
</dbReference>
<feature type="transmembrane region" description="Helical" evidence="9">
    <location>
        <begin position="600"/>
        <end position="620"/>
    </location>
</feature>
<dbReference type="PROSITE" id="PS51202">
    <property type="entry name" value="RCK_C"/>
    <property type="match status" value="2"/>
</dbReference>
<evidence type="ECO:0000313" key="14">
    <source>
        <dbReference type="EMBL" id="CAE0054069.1"/>
    </source>
</evidence>
<evidence type="ECO:0000256" key="2">
    <source>
        <dbReference type="ARBA" id="ARBA00022448"/>
    </source>
</evidence>
<evidence type="ECO:0000259" key="10">
    <source>
        <dbReference type="PROSITE" id="PS51202"/>
    </source>
</evidence>
<feature type="domain" description="RCK C-terminal" evidence="10">
    <location>
        <begin position="383"/>
        <end position="469"/>
    </location>
</feature>
<feature type="transmembrane region" description="Helical" evidence="9">
    <location>
        <begin position="753"/>
        <end position="773"/>
    </location>
</feature>
<comment type="similarity">
    <text evidence="7">Belongs to the divalent anion:Na+ symporter (DASS) superfamily. Na+/sulfate symporter (TC 2.A.47.4) family.</text>
</comment>
<dbReference type="Pfam" id="PF02080">
    <property type="entry name" value="TrkA_C"/>
    <property type="match status" value="2"/>
</dbReference>
<dbReference type="Gene3D" id="3.30.70.1450">
    <property type="entry name" value="Regulator of K+ conductance, C-terminal domain"/>
    <property type="match status" value="2"/>
</dbReference>
<accession>A0A7S2ZXM5</accession>
<sequence length="776" mass="83881">MGGESPPVPDGDDRGSPSRSNGYTENSFVSGYNTGESNGDNMRVPFASGSSSAIGASRTTRSIFGTRLALNLLGLAEEAEAAENARPSVEKAMVNETQEEETVERTTQDFTDEISQVDLTKLSLEDLMREVGWWRTVKIKTQKFIKDNWPLFIFCGFCGLALMFLGIFAFDQLSWQAWMAFAIVILLLALLMKSTIPTQVSMLLAVTAMLAFKIITPSQALVGFSNDGVASVAVLFAVAEGVQRTSMLRPVFRFLLGKPKKLIWALIRLTLPVAVVSAFLNNTPVIAMMIPIVKTWSRRAGFSASKLLMPLNDAALLGGTVTLLGTSTNLVVKGLADQAQLEFNGEPVELNIFGITPVGLPTLAIGLVYIYLMSNLLIKDRTESVTDVMNNPKEYTVALKVEAKSPIVGETLLEAGLRQLHGLYLVELTRDSGDVIPAPDPETTLEANDILLFAGVVDTVTELYHIPGLVPATAQTNKIKAMRHKRRLYEVVINPASFLVGLSVKESKFRSKFKAAIIAVHRQGEHVKEKIADIVLKGGDTLLIEASEEFVELHEHDSNFALLNEVSGSQPPREDRFHMLICAFLVVTMITIVTVNLMNLLTMALITAFLMIFTRCMTMANAASSVSIPVIMTIALSFGVSVGLSVTGGATQLANFIVSVFSPIGTIGVLFGIYIGTVLLSSVITNNAAVALMFPIVAAPETGIIAQQGLNPYAALYTMMLAASASLSTPIGYQTNLMVHGPGGYTFLDWVKFGVPLQILLCATSVPLCNLIWPSN</sequence>
<evidence type="ECO:0000313" key="12">
    <source>
        <dbReference type="EMBL" id="CAE0054064.1"/>
    </source>
</evidence>
<name>A0A7S2ZXM5_9RHOD</name>
<feature type="transmembrane region" description="Helical" evidence="9">
    <location>
        <begin position="149"/>
        <end position="169"/>
    </location>
</feature>
<reference evidence="13" key="1">
    <citation type="submission" date="2021-01" db="EMBL/GenBank/DDBJ databases">
        <authorList>
            <person name="Corre E."/>
            <person name="Pelletier E."/>
            <person name="Niang G."/>
            <person name="Scheremetjew M."/>
            <person name="Finn R."/>
            <person name="Kale V."/>
            <person name="Holt S."/>
            <person name="Cochrane G."/>
            <person name="Meng A."/>
            <person name="Brown T."/>
            <person name="Cohen L."/>
        </authorList>
    </citation>
    <scope>NUCLEOTIDE SEQUENCE</scope>
    <source>
        <strain evidence="13">CCMP 769</strain>
    </source>
</reference>
<feature type="domain" description="RCK C-terminal" evidence="10">
    <location>
        <begin position="476"/>
        <end position="560"/>
    </location>
</feature>
<feature type="transmembrane region" description="Helical" evidence="9">
    <location>
        <begin position="713"/>
        <end position="733"/>
    </location>
</feature>
<dbReference type="PANTHER" id="PTHR43652:SF2">
    <property type="entry name" value="BASIC AMINO ACID ANTIPORTER YFCC-RELATED"/>
    <property type="match status" value="1"/>
</dbReference>
<dbReference type="EMBL" id="HBHW01028523">
    <property type="protein sequence ID" value="CAE0054064.1"/>
    <property type="molecule type" value="Transcribed_RNA"/>
</dbReference>
<dbReference type="GO" id="GO:0015116">
    <property type="term" value="F:sulfate transmembrane transporter activity"/>
    <property type="evidence" value="ECO:0007669"/>
    <property type="project" value="UniProtKB-ARBA"/>
</dbReference>
<feature type="transmembrane region" description="Helical" evidence="9">
    <location>
        <begin position="199"/>
        <end position="215"/>
    </location>
</feature>
<dbReference type="InterPro" id="IPR004680">
    <property type="entry name" value="Cit_transptr-like_dom"/>
</dbReference>
<evidence type="ECO:0000313" key="13">
    <source>
        <dbReference type="EMBL" id="CAE0054065.1"/>
    </source>
</evidence>
<feature type="region of interest" description="Disordered" evidence="8">
    <location>
        <begin position="84"/>
        <end position="107"/>
    </location>
</feature>
<proteinExistence type="inferred from homology"/>
<evidence type="ECO:0000256" key="6">
    <source>
        <dbReference type="ARBA" id="ARBA00023136"/>
    </source>
</evidence>
<feature type="region of interest" description="Disordered" evidence="8">
    <location>
        <begin position="1"/>
        <end position="44"/>
    </location>
</feature>
<dbReference type="GO" id="GO:0008324">
    <property type="term" value="F:monoatomic cation transmembrane transporter activity"/>
    <property type="evidence" value="ECO:0007669"/>
    <property type="project" value="InterPro"/>
</dbReference>
<dbReference type="InterPro" id="IPR036721">
    <property type="entry name" value="RCK_C_sf"/>
</dbReference>
<dbReference type="InterPro" id="IPR006037">
    <property type="entry name" value="RCK_C"/>
</dbReference>
<keyword evidence="4" id="KW-0677">Repeat</keyword>
<evidence type="ECO:0000256" key="4">
    <source>
        <dbReference type="ARBA" id="ARBA00022737"/>
    </source>
</evidence>
<dbReference type="EMBL" id="HBHW01028530">
    <property type="protein sequence ID" value="CAE0054069.1"/>
    <property type="molecule type" value="Transcribed_RNA"/>
</dbReference>
<dbReference type="GO" id="GO:0006813">
    <property type="term" value="P:potassium ion transport"/>
    <property type="evidence" value="ECO:0007669"/>
    <property type="project" value="InterPro"/>
</dbReference>
<protein>
    <recommendedName>
        <fullName evidence="10">RCK C-terminal domain-containing protein</fullName>
    </recommendedName>
</protein>
<feature type="compositionally biased region" description="Polar residues" evidence="8">
    <location>
        <begin position="17"/>
        <end position="40"/>
    </location>
</feature>